<evidence type="ECO:0000256" key="1">
    <source>
        <dbReference type="SAM" id="MobiDB-lite"/>
    </source>
</evidence>
<dbReference type="EMBL" id="QJKF01000008">
    <property type="protein sequence ID" value="PXX61724.1"/>
    <property type="molecule type" value="Genomic_DNA"/>
</dbReference>
<feature type="compositionally biased region" description="Low complexity" evidence="1">
    <location>
        <begin position="331"/>
        <end position="340"/>
    </location>
</feature>
<feature type="compositionally biased region" description="Gly residues" evidence="1">
    <location>
        <begin position="341"/>
        <end position="355"/>
    </location>
</feature>
<proteinExistence type="predicted"/>
<sequence>MAPQPNNTVRVDPDALIDKGKKLAELPGAPNGLFEILTKLSGNLQRLGEPWGDDKLGKQFAEGKEGYLSAKDAVVGNGSTGPDASGAVPVYAQLLVNYGRTLEEAGKAFAGGEDLFAEWMLKNYIDEDAKGNQGPYKGPVSSDPNHGKTGENSGNNGPTGPPVPPPGGYQGPGGGPEIKNPSGGETGAGGPGPGVGGMSSGGPGTGGPGAFSGPPVANYSAMGASGPASPFASKSGSLPGDFEGLPRGLGALPGGVDASLNPGLPGVLGPNAYKPIDPITGAPLDKSGAPGVGGKGGGPGGTLPSLRSVSAFDGEKLANKNGQPGSQTRAGVPGSGMMPGTPGGMPPGGQGGAPGDGKEKRRERRRPSPQVDEQVETSEVGNPWQRSGWRTGDR</sequence>
<feature type="region of interest" description="Disordered" evidence="1">
    <location>
        <begin position="130"/>
        <end position="394"/>
    </location>
</feature>
<keyword evidence="3" id="KW-1185">Reference proteome</keyword>
<reference evidence="2 3" key="1">
    <citation type="submission" date="2018-05" db="EMBL/GenBank/DDBJ databases">
        <title>Genomic Encyclopedia of Type Strains, Phase IV (KMG-IV): sequencing the most valuable type-strain genomes for metagenomic binning, comparative biology and taxonomic classification.</title>
        <authorList>
            <person name="Goeker M."/>
        </authorList>
    </citation>
    <scope>NUCLEOTIDE SEQUENCE [LARGE SCALE GENOMIC DNA]</scope>
    <source>
        <strain evidence="2 3">DSM 44704</strain>
    </source>
</reference>
<feature type="compositionally biased region" description="Polar residues" evidence="1">
    <location>
        <begin position="320"/>
        <end position="329"/>
    </location>
</feature>
<dbReference type="Proteomes" id="UP000247569">
    <property type="component" value="Unassembled WGS sequence"/>
</dbReference>
<dbReference type="OrthoDB" id="4560721at2"/>
<evidence type="ECO:0000313" key="3">
    <source>
        <dbReference type="Proteomes" id="UP000247569"/>
    </source>
</evidence>
<name>A0A318K2L3_9NOCA</name>
<organism evidence="2 3">
    <name type="scientific">Nocardia tenerifensis</name>
    <dbReference type="NCBI Taxonomy" id="228006"/>
    <lineage>
        <taxon>Bacteria</taxon>
        <taxon>Bacillati</taxon>
        <taxon>Actinomycetota</taxon>
        <taxon>Actinomycetes</taxon>
        <taxon>Mycobacteriales</taxon>
        <taxon>Nocardiaceae</taxon>
        <taxon>Nocardia</taxon>
    </lineage>
</organism>
<evidence type="ECO:0000313" key="2">
    <source>
        <dbReference type="EMBL" id="PXX61724.1"/>
    </source>
</evidence>
<protein>
    <submittedName>
        <fullName evidence="2">Uncharacterized protein</fullName>
    </submittedName>
</protein>
<feature type="compositionally biased region" description="Gly residues" evidence="1">
    <location>
        <begin position="290"/>
        <end position="301"/>
    </location>
</feature>
<comment type="caution">
    <text evidence="2">The sequence shown here is derived from an EMBL/GenBank/DDBJ whole genome shotgun (WGS) entry which is preliminary data.</text>
</comment>
<accession>A0A318K2L3</accession>
<gene>
    <name evidence="2" type="ORF">DFR70_108282</name>
</gene>
<dbReference type="AlphaFoldDB" id="A0A318K2L3"/>
<dbReference type="RefSeq" id="WP_040731600.1">
    <property type="nucleotide sequence ID" value="NZ_QJKF01000008.1"/>
</dbReference>
<feature type="compositionally biased region" description="Gly residues" evidence="1">
    <location>
        <begin position="184"/>
        <end position="210"/>
    </location>
</feature>